<gene>
    <name evidence="5" type="ORF">LCGC14_0791710</name>
</gene>
<accession>A0A0F9PWM3</accession>
<name>A0A0F9PWM3_9ZZZZ</name>
<reference evidence="5" key="1">
    <citation type="journal article" date="2015" name="Nature">
        <title>Complex archaea that bridge the gap between prokaryotes and eukaryotes.</title>
        <authorList>
            <person name="Spang A."/>
            <person name="Saw J.H."/>
            <person name="Jorgensen S.L."/>
            <person name="Zaremba-Niedzwiedzka K."/>
            <person name="Martijn J."/>
            <person name="Lind A.E."/>
            <person name="van Eijk R."/>
            <person name="Schleper C."/>
            <person name="Guy L."/>
            <person name="Ettema T.J."/>
        </authorList>
    </citation>
    <scope>NUCLEOTIDE SEQUENCE</scope>
</reference>
<dbReference type="GO" id="GO:0004540">
    <property type="term" value="F:RNA nuclease activity"/>
    <property type="evidence" value="ECO:0007669"/>
    <property type="project" value="InterPro"/>
</dbReference>
<organism evidence="5">
    <name type="scientific">marine sediment metagenome</name>
    <dbReference type="NCBI Taxonomy" id="412755"/>
    <lineage>
        <taxon>unclassified sequences</taxon>
        <taxon>metagenomes</taxon>
        <taxon>ecological metagenomes</taxon>
    </lineage>
</organism>
<sequence length="162" mass="19465">FNYLHRFKYVKRIYISKMEKERIKRYTDKLEYLNQTIKNLYEWTEGIDSNKFTESIELQNQYGIYHAFQLSIETITDMVAMIVKDVKLIPKDDYLNIEMITNKEIINPDLAASLREANGLRNRIVHDYNGLDNEIAFNRLIDLLKSLKEFMEEVKKWLKKNC</sequence>
<dbReference type="Pfam" id="PF01934">
    <property type="entry name" value="HepT-like"/>
    <property type="match status" value="1"/>
</dbReference>
<proteinExistence type="inferred from homology"/>
<dbReference type="NCBIfam" id="NF047751">
    <property type="entry name" value="HepT_toxin"/>
    <property type="match status" value="1"/>
</dbReference>
<dbReference type="GO" id="GO:0016787">
    <property type="term" value="F:hydrolase activity"/>
    <property type="evidence" value="ECO:0007669"/>
    <property type="project" value="UniProtKB-KW"/>
</dbReference>
<keyword evidence="2" id="KW-0540">Nuclease</keyword>
<evidence type="ECO:0000313" key="5">
    <source>
        <dbReference type="EMBL" id="KKN34624.1"/>
    </source>
</evidence>
<evidence type="ECO:0000256" key="4">
    <source>
        <dbReference type="ARBA" id="ARBA00024207"/>
    </source>
</evidence>
<dbReference type="GO" id="GO:0110001">
    <property type="term" value="C:toxin-antitoxin complex"/>
    <property type="evidence" value="ECO:0007669"/>
    <property type="project" value="InterPro"/>
</dbReference>
<dbReference type="InterPro" id="IPR037038">
    <property type="entry name" value="HepT-like_sf"/>
</dbReference>
<keyword evidence="1" id="KW-1277">Toxin-antitoxin system</keyword>
<keyword evidence="3" id="KW-0378">Hydrolase</keyword>
<dbReference type="Gene3D" id="1.20.120.580">
    <property type="entry name" value="bsu32300-like"/>
    <property type="match status" value="1"/>
</dbReference>
<evidence type="ECO:0008006" key="6">
    <source>
        <dbReference type="Google" id="ProtNLM"/>
    </source>
</evidence>
<evidence type="ECO:0000256" key="3">
    <source>
        <dbReference type="ARBA" id="ARBA00022801"/>
    </source>
</evidence>
<dbReference type="InterPro" id="IPR008201">
    <property type="entry name" value="HepT-like"/>
</dbReference>
<comment type="caution">
    <text evidence="5">The sequence shown here is derived from an EMBL/GenBank/DDBJ whole genome shotgun (WGS) entry which is preliminary data.</text>
</comment>
<comment type="similarity">
    <text evidence="4">Belongs to the HepT RNase toxin family.</text>
</comment>
<dbReference type="EMBL" id="LAZR01002094">
    <property type="protein sequence ID" value="KKN34624.1"/>
    <property type="molecule type" value="Genomic_DNA"/>
</dbReference>
<dbReference type="InterPro" id="IPR052379">
    <property type="entry name" value="Type_VII_TA_RNase"/>
</dbReference>
<feature type="non-terminal residue" evidence="5">
    <location>
        <position position="1"/>
    </location>
</feature>
<dbReference type="PANTHER" id="PTHR33397:SF5">
    <property type="entry name" value="RNASE YUTE-RELATED"/>
    <property type="match status" value="1"/>
</dbReference>
<protein>
    <recommendedName>
        <fullName evidence="6">DUF86 domain-containing protein</fullName>
    </recommendedName>
</protein>
<dbReference type="AlphaFoldDB" id="A0A0F9PWM3"/>
<evidence type="ECO:0000256" key="2">
    <source>
        <dbReference type="ARBA" id="ARBA00022722"/>
    </source>
</evidence>
<dbReference type="PANTHER" id="PTHR33397">
    <property type="entry name" value="UPF0331 PROTEIN YUTE"/>
    <property type="match status" value="1"/>
</dbReference>
<evidence type="ECO:0000256" key="1">
    <source>
        <dbReference type="ARBA" id="ARBA00022649"/>
    </source>
</evidence>